<keyword evidence="3" id="KW-1185">Reference proteome</keyword>
<accession>A0ABT5YR66</accession>
<sequence length="96" mass="10696">RYRAGPRRLSASGPAYKEEPTKIRMSPMTKGFPRGALRALLLRGLLLCGALAPLPLAAEAPSGSWMRLDSALIELASLRIARLAQMRQQHDKHYWD</sequence>
<dbReference type="RefSeq" id="WP_275824287.1">
    <property type="nucleotide sequence ID" value="NZ_JARHUD010000015.1"/>
</dbReference>
<dbReference type="EMBL" id="JARHUD010000015">
    <property type="protein sequence ID" value="MDF2097459.1"/>
    <property type="molecule type" value="Genomic_DNA"/>
</dbReference>
<feature type="region of interest" description="Disordered" evidence="1">
    <location>
        <begin position="1"/>
        <end position="28"/>
    </location>
</feature>
<protein>
    <submittedName>
        <fullName evidence="2">Uncharacterized protein</fullName>
    </submittedName>
</protein>
<proteinExistence type="predicted"/>
<evidence type="ECO:0000313" key="2">
    <source>
        <dbReference type="EMBL" id="MDF2097459.1"/>
    </source>
</evidence>
<organism evidence="2 3">
    <name type="scientific">Aquibaculum arenosum</name>
    <dbReference type="NCBI Taxonomy" id="3032591"/>
    <lineage>
        <taxon>Bacteria</taxon>
        <taxon>Pseudomonadati</taxon>
        <taxon>Pseudomonadota</taxon>
        <taxon>Alphaproteobacteria</taxon>
        <taxon>Rhodospirillales</taxon>
        <taxon>Rhodovibrionaceae</taxon>
        <taxon>Aquibaculum</taxon>
    </lineage>
</organism>
<evidence type="ECO:0000256" key="1">
    <source>
        <dbReference type="SAM" id="MobiDB-lite"/>
    </source>
</evidence>
<name>A0ABT5YR66_9PROT</name>
<feature type="non-terminal residue" evidence="2">
    <location>
        <position position="1"/>
    </location>
</feature>
<evidence type="ECO:0000313" key="3">
    <source>
        <dbReference type="Proteomes" id="UP001215503"/>
    </source>
</evidence>
<dbReference type="Proteomes" id="UP001215503">
    <property type="component" value="Unassembled WGS sequence"/>
</dbReference>
<reference evidence="2 3" key="1">
    <citation type="submission" date="2023-03" db="EMBL/GenBank/DDBJ databases">
        <title>Fodinicurvata sp. CAU 1616 isolated from sea sendiment.</title>
        <authorList>
            <person name="Kim W."/>
        </authorList>
    </citation>
    <scope>NUCLEOTIDE SEQUENCE [LARGE SCALE GENOMIC DNA]</scope>
    <source>
        <strain evidence="2 3">CAU 1616</strain>
    </source>
</reference>
<gene>
    <name evidence="2" type="ORF">P2G67_15900</name>
</gene>
<comment type="caution">
    <text evidence="2">The sequence shown here is derived from an EMBL/GenBank/DDBJ whole genome shotgun (WGS) entry which is preliminary data.</text>
</comment>